<dbReference type="PANTHER" id="PTHR35603">
    <property type="match status" value="1"/>
</dbReference>
<reference evidence="6" key="1">
    <citation type="submission" date="2006-12" db="EMBL/GenBank/DDBJ databases">
        <title>Complete sequence of chromosome 1 of Verminephrobacter eiseniae EF01-2.</title>
        <authorList>
            <person name="Copeland A."/>
            <person name="Lucas S."/>
            <person name="Lapidus A."/>
            <person name="Barry K."/>
            <person name="Detter J.C."/>
            <person name="Glavina del Rio T."/>
            <person name="Dalin E."/>
            <person name="Tice H."/>
            <person name="Pitluck S."/>
            <person name="Chertkov O."/>
            <person name="Brettin T."/>
            <person name="Bruce D."/>
            <person name="Han C."/>
            <person name="Tapia R."/>
            <person name="Gilna P."/>
            <person name="Schmutz J."/>
            <person name="Larimer F."/>
            <person name="Land M."/>
            <person name="Hauser L."/>
            <person name="Kyrpides N."/>
            <person name="Kim E."/>
            <person name="Stahl D."/>
            <person name="Richardson P."/>
        </authorList>
    </citation>
    <scope>NUCLEOTIDE SEQUENCE [LARGE SCALE GENOMIC DNA]</scope>
    <source>
        <strain evidence="6">EF01-2</strain>
    </source>
</reference>
<dbReference type="RefSeq" id="WP_011810398.1">
    <property type="nucleotide sequence ID" value="NC_008786.1"/>
</dbReference>
<keyword evidence="2" id="KW-0472">Membrane</keyword>
<dbReference type="GO" id="GO:0019867">
    <property type="term" value="C:outer membrane"/>
    <property type="evidence" value="ECO:0007669"/>
    <property type="project" value="InterPro"/>
</dbReference>
<evidence type="ECO:0000256" key="3">
    <source>
        <dbReference type="SAM" id="SignalP"/>
    </source>
</evidence>
<dbReference type="PROSITE" id="PS51257">
    <property type="entry name" value="PROKAR_LIPOPROTEIN"/>
    <property type="match status" value="1"/>
</dbReference>
<dbReference type="InterPro" id="IPR051407">
    <property type="entry name" value="Bact_OM_lipoprot/Surf_antigen"/>
</dbReference>
<feature type="domain" description="Glycine zipper 2TM" evidence="4">
    <location>
        <begin position="81"/>
        <end position="122"/>
    </location>
</feature>
<evidence type="ECO:0000256" key="2">
    <source>
        <dbReference type="ARBA" id="ARBA00023136"/>
    </source>
</evidence>
<dbReference type="STRING" id="391735.Veis_2656"/>
<protein>
    <submittedName>
        <fullName evidence="5">17 kDa surface antigen</fullName>
    </submittedName>
</protein>
<sequence length="173" mass="17723">MQSMIRSCSRSCIRCGTVVGAAAVLCTLAACGHQRAAPPATYPGAYSIPAHPAGPAATEYGRIANIQMLPARPRQGQTSGAGAVLGAVVGGVLGNQIGAGTGRAAATAVGVLGGAVAGDAIESRQQREEYVPGGYRLFVQLDRGGQRAYDVSSPGDLRIGDRVRLYNGQISRW</sequence>
<evidence type="ECO:0000313" key="6">
    <source>
        <dbReference type="Proteomes" id="UP000000374"/>
    </source>
</evidence>
<comment type="subcellular location">
    <subcellularLocation>
        <location evidence="1">Membrane</location>
    </subcellularLocation>
</comment>
<name>A1WL92_VEREI</name>
<evidence type="ECO:0000313" key="5">
    <source>
        <dbReference type="EMBL" id="ABM58399.1"/>
    </source>
</evidence>
<keyword evidence="6" id="KW-1185">Reference proteome</keyword>
<keyword evidence="3" id="KW-0732">Signal</keyword>
<proteinExistence type="predicted"/>
<dbReference type="GeneID" id="76461167"/>
<evidence type="ECO:0000259" key="4">
    <source>
        <dbReference type="Pfam" id="PF05433"/>
    </source>
</evidence>
<feature type="chain" id="PRO_5002640508" evidence="3">
    <location>
        <begin position="37"/>
        <end position="173"/>
    </location>
</feature>
<dbReference type="AlphaFoldDB" id="A1WL92"/>
<dbReference type="EMBL" id="CP000542">
    <property type="protein sequence ID" value="ABM58399.1"/>
    <property type="molecule type" value="Genomic_DNA"/>
</dbReference>
<dbReference type="eggNOG" id="COG3133">
    <property type="taxonomic scope" value="Bacteria"/>
</dbReference>
<dbReference type="Proteomes" id="UP000000374">
    <property type="component" value="Chromosome"/>
</dbReference>
<dbReference type="InterPro" id="IPR008816">
    <property type="entry name" value="Gly_zipper_2TM_dom"/>
</dbReference>
<feature type="signal peptide" evidence="3">
    <location>
        <begin position="1"/>
        <end position="36"/>
    </location>
</feature>
<evidence type="ECO:0000256" key="1">
    <source>
        <dbReference type="ARBA" id="ARBA00004370"/>
    </source>
</evidence>
<dbReference type="OrthoDB" id="9153931at2"/>
<accession>A1WL92</accession>
<dbReference type="HOGENOM" id="CLU_090265_0_1_4"/>
<organism evidence="5 6">
    <name type="scientific">Verminephrobacter eiseniae (strain EF01-2)</name>
    <dbReference type="NCBI Taxonomy" id="391735"/>
    <lineage>
        <taxon>Bacteria</taxon>
        <taxon>Pseudomonadati</taxon>
        <taxon>Pseudomonadota</taxon>
        <taxon>Betaproteobacteria</taxon>
        <taxon>Burkholderiales</taxon>
        <taxon>Comamonadaceae</taxon>
        <taxon>Verminephrobacter</taxon>
    </lineage>
</organism>
<dbReference type="Pfam" id="PF05433">
    <property type="entry name" value="Rick_17kDa_Anti"/>
    <property type="match status" value="1"/>
</dbReference>
<dbReference type="KEGG" id="vei:Veis_2656"/>
<dbReference type="PANTHER" id="PTHR35603:SF2">
    <property type="entry name" value="OUTER MEMBRANE LIPOPROTEIN"/>
    <property type="match status" value="1"/>
</dbReference>
<gene>
    <name evidence="5" type="ordered locus">Veis_2656</name>
</gene>